<keyword evidence="2" id="KW-0472">Membrane</keyword>
<dbReference type="RefSeq" id="XP_025378767.1">
    <property type="nucleotide sequence ID" value="XM_025525648.1"/>
</dbReference>
<evidence type="ECO:0000313" key="5">
    <source>
        <dbReference type="Proteomes" id="UP000245768"/>
    </source>
</evidence>
<proteinExistence type="predicted"/>
<dbReference type="OrthoDB" id="5819478at2759"/>
<feature type="compositionally biased region" description="Low complexity" evidence="1">
    <location>
        <begin position="447"/>
        <end position="457"/>
    </location>
</feature>
<keyword evidence="5" id="KW-1185">Reference proteome</keyword>
<evidence type="ECO:0000256" key="2">
    <source>
        <dbReference type="SAM" id="Phobius"/>
    </source>
</evidence>
<dbReference type="GeneID" id="37047564"/>
<dbReference type="InParanoid" id="A0A316YQK9"/>
<feature type="transmembrane region" description="Helical" evidence="2">
    <location>
        <begin position="41"/>
        <end position="69"/>
    </location>
</feature>
<name>A0A316YQK9_9BASI</name>
<dbReference type="EMBL" id="KZ819635">
    <property type="protein sequence ID" value="PWN91569.1"/>
    <property type="molecule type" value="Genomic_DNA"/>
</dbReference>
<gene>
    <name evidence="4" type="ORF">FA10DRAFT_70134</name>
</gene>
<feature type="domain" description="Glycosyltransferase 2-like" evidence="3">
    <location>
        <begin position="227"/>
        <end position="400"/>
    </location>
</feature>
<evidence type="ECO:0000313" key="4">
    <source>
        <dbReference type="EMBL" id="PWN91569.1"/>
    </source>
</evidence>
<dbReference type="Pfam" id="PF13632">
    <property type="entry name" value="Glyco_trans_2_3"/>
    <property type="match status" value="1"/>
</dbReference>
<reference evidence="4 5" key="1">
    <citation type="journal article" date="2018" name="Mol. Biol. Evol.">
        <title>Broad Genomic Sampling Reveals a Smut Pathogenic Ancestry of the Fungal Clade Ustilaginomycotina.</title>
        <authorList>
            <person name="Kijpornyongpan T."/>
            <person name="Mondo S.J."/>
            <person name="Barry K."/>
            <person name="Sandor L."/>
            <person name="Lee J."/>
            <person name="Lipzen A."/>
            <person name="Pangilinan J."/>
            <person name="LaButti K."/>
            <person name="Hainaut M."/>
            <person name="Henrissat B."/>
            <person name="Grigoriev I.V."/>
            <person name="Spatafora J.W."/>
            <person name="Aime M.C."/>
        </authorList>
    </citation>
    <scope>NUCLEOTIDE SEQUENCE [LARGE SCALE GENOMIC DNA]</scope>
    <source>
        <strain evidence="4 5">MCA 4198</strain>
    </source>
</reference>
<feature type="region of interest" description="Disordered" evidence="1">
    <location>
        <begin position="439"/>
        <end position="460"/>
    </location>
</feature>
<dbReference type="PANTHER" id="PTHR36851:SF1">
    <property type="entry name" value="GLYCO_TRANS_2-LIKE DOMAIN-CONTAINING PROTEIN"/>
    <property type="match status" value="1"/>
</dbReference>
<sequence>MGPSYRDMLRATAPRRGAEARAAASMALAWALQRFPFLSHVALLTLCAIGPIFAPQLLAFCLVAVHIVFVVCQSRTAYGIFACWRGTLAHSKRDWAQWWAEQKRDLERMGKGDHVLALAGVQHVIILPAYKEDMATLRESLNVLASHPMASHSYYVCLGMEEREAGAPSKAQSLVDDYCKRGCFADFSYSLHPGNIIGESAGKSSNVNWAARHMARRRDVASQRRTIVTVMDADTAFASDFFLASAAHFSLARPEVRRRMMFVPPTLFDRNSADVPIFTRATDIFWSCAGIGGIYPSSWCKIPTSAYAVSLDLARFCDFWDAGPEAIGEDLHFYCKAMFETKGNVKAITIYSPASQCNVVGNPGTGPVSSYIQDMLARWTQATRHLWGSLDFGYCWHRILTGQIGRSRPKQGYMALETSAHAADERLRQQNQQLQQNVVDLPGNSRTPSPSVTATTDSSDDTLTEFTLTRVRKTTQFDGSVLPSVAIPIDVNVNDKDGNHDDYLKDVHDEDDDEDDDEALLLLDVDDAAGEDDKLRILPIIVLMTRLYEAHLMIAQVFLIGFLITIYPSAILRNGHIVFTDVYARACTVSDCVQSIFESPFAAGAELPVGTPPGLHPTWMMPTIVFCALRAARFLGGLGILATVSMCAIHDCYHHVAATVRWQASDNILKEFRRQAPSMTRDSPLAAITQTPPRYLGQRPHQNCKRRWPAALLDFAAIPAGLLYGIAPLLWAQLNHVVTNKLTYTVSAKSKTVVVVPGARGLQAVASATPRRSFERVRASMEMTRMSSTVNLPATLAANAATLAVVEEKRESSRRLHP</sequence>
<organism evidence="4 5">
    <name type="scientific">Acaromyces ingoldii</name>
    <dbReference type="NCBI Taxonomy" id="215250"/>
    <lineage>
        <taxon>Eukaryota</taxon>
        <taxon>Fungi</taxon>
        <taxon>Dikarya</taxon>
        <taxon>Basidiomycota</taxon>
        <taxon>Ustilaginomycotina</taxon>
        <taxon>Exobasidiomycetes</taxon>
        <taxon>Exobasidiales</taxon>
        <taxon>Cryptobasidiaceae</taxon>
        <taxon>Acaromyces</taxon>
    </lineage>
</organism>
<feature type="transmembrane region" description="Helical" evidence="2">
    <location>
        <begin position="547"/>
        <end position="567"/>
    </location>
</feature>
<feature type="transmembrane region" description="Helical" evidence="2">
    <location>
        <begin position="708"/>
        <end position="731"/>
    </location>
</feature>
<protein>
    <recommendedName>
        <fullName evidence="3">Glycosyltransferase 2-like domain-containing protein</fullName>
    </recommendedName>
</protein>
<dbReference type="SUPFAM" id="SSF53448">
    <property type="entry name" value="Nucleotide-diphospho-sugar transferases"/>
    <property type="match status" value="1"/>
</dbReference>
<dbReference type="PANTHER" id="PTHR36851">
    <property type="entry name" value="UNNAMED PRODUCT"/>
    <property type="match status" value="1"/>
</dbReference>
<dbReference type="STRING" id="215250.A0A316YQK9"/>
<keyword evidence="2" id="KW-0812">Transmembrane</keyword>
<dbReference type="AlphaFoldDB" id="A0A316YQK9"/>
<dbReference type="Proteomes" id="UP000245768">
    <property type="component" value="Unassembled WGS sequence"/>
</dbReference>
<evidence type="ECO:0000259" key="3">
    <source>
        <dbReference type="Pfam" id="PF13632"/>
    </source>
</evidence>
<evidence type="ECO:0000256" key="1">
    <source>
        <dbReference type="SAM" id="MobiDB-lite"/>
    </source>
</evidence>
<dbReference type="InterPro" id="IPR001173">
    <property type="entry name" value="Glyco_trans_2-like"/>
</dbReference>
<dbReference type="InterPro" id="IPR029044">
    <property type="entry name" value="Nucleotide-diphossugar_trans"/>
</dbReference>
<keyword evidence="2" id="KW-1133">Transmembrane helix</keyword>
<accession>A0A316YQK9</accession>